<dbReference type="Proteomes" id="UP000006787">
    <property type="component" value="Unassembled WGS sequence"/>
</dbReference>
<dbReference type="EMBL" id="AMQS01000003">
    <property type="protein sequence ID" value="EKF52245.1"/>
    <property type="molecule type" value="Genomic_DNA"/>
</dbReference>
<dbReference type="Pfam" id="PF02525">
    <property type="entry name" value="Flavodoxin_2"/>
    <property type="match status" value="1"/>
</dbReference>
<reference evidence="3 4" key="1">
    <citation type="journal article" date="2012" name="J. Bacteriol.">
        <title>Genome Sequence of the Bacteriocin-Producing Strain Lactococcus garvieae DCC43.</title>
        <authorList>
            <person name="Gabrielsen C."/>
            <person name="Brede D.A."/>
            <person name="Hernandez P.E."/>
            <person name="Nes I.F."/>
            <person name="Diep D.B."/>
        </authorList>
    </citation>
    <scope>NUCLEOTIDE SEQUENCE [LARGE SCALE GENOMIC DNA]</scope>
    <source>
        <strain evidence="3 4">DCC43</strain>
    </source>
</reference>
<dbReference type="RefSeq" id="WP_004259883.1">
    <property type="nucleotide sequence ID" value="NZ_AMQS01000003.1"/>
</dbReference>
<gene>
    <name evidence="3" type="ORF">C426_0330</name>
</gene>
<feature type="domain" description="Flavodoxin-like fold" evidence="2">
    <location>
        <begin position="1"/>
        <end position="157"/>
    </location>
</feature>
<protein>
    <submittedName>
        <fullName evidence="3">NAD(P)H oxidoreductase YRKL / Putative NADPH-quinone reductase</fullName>
    </submittedName>
</protein>
<dbReference type="SUPFAM" id="SSF52218">
    <property type="entry name" value="Flavoproteins"/>
    <property type="match status" value="1"/>
</dbReference>
<dbReference type="Gene3D" id="3.40.50.360">
    <property type="match status" value="1"/>
</dbReference>
<evidence type="ECO:0000259" key="2">
    <source>
        <dbReference type="Pfam" id="PF02525"/>
    </source>
</evidence>
<dbReference type="GO" id="GO:0009055">
    <property type="term" value="F:electron transfer activity"/>
    <property type="evidence" value="ECO:0007669"/>
    <property type="project" value="TreeGrafter"/>
</dbReference>
<evidence type="ECO:0000313" key="3">
    <source>
        <dbReference type="EMBL" id="EKF52245.1"/>
    </source>
</evidence>
<dbReference type="GO" id="GO:0003955">
    <property type="term" value="F:NAD(P)H dehydrogenase (quinone) activity"/>
    <property type="evidence" value="ECO:0007669"/>
    <property type="project" value="TreeGrafter"/>
</dbReference>
<dbReference type="InterPro" id="IPR046980">
    <property type="entry name" value="KefG/KefF"/>
</dbReference>
<dbReference type="eggNOG" id="COG2249">
    <property type="taxonomic scope" value="Bacteria"/>
</dbReference>
<dbReference type="GO" id="GO:0010181">
    <property type="term" value="F:FMN binding"/>
    <property type="evidence" value="ECO:0007669"/>
    <property type="project" value="TreeGrafter"/>
</dbReference>
<evidence type="ECO:0000256" key="1">
    <source>
        <dbReference type="ARBA" id="ARBA00023002"/>
    </source>
</evidence>
<accession>K2PLL8</accession>
<evidence type="ECO:0000313" key="4">
    <source>
        <dbReference type="Proteomes" id="UP000006787"/>
    </source>
</evidence>
<dbReference type="PATRIC" id="fig|1231377.3.peg.331"/>
<proteinExistence type="predicted"/>
<dbReference type="PANTHER" id="PTHR47307:SF1">
    <property type="entry name" value="GLUTATHIONE-REGULATED POTASSIUM-EFFLUX SYSTEM ANCILLARY PROTEIN KEFG"/>
    <property type="match status" value="1"/>
</dbReference>
<name>K2PLL8_9LACT</name>
<dbReference type="AlphaFoldDB" id="K2PLL8"/>
<organism evidence="3 4">
    <name type="scientific">Lactococcus garvieae DCC43</name>
    <dbReference type="NCBI Taxonomy" id="1231377"/>
    <lineage>
        <taxon>Bacteria</taxon>
        <taxon>Bacillati</taxon>
        <taxon>Bacillota</taxon>
        <taxon>Bacilli</taxon>
        <taxon>Lactobacillales</taxon>
        <taxon>Streptococcaceae</taxon>
        <taxon>Lactococcus</taxon>
    </lineage>
</organism>
<dbReference type="InterPro" id="IPR003680">
    <property type="entry name" value="Flavodoxin_fold"/>
</dbReference>
<dbReference type="PANTHER" id="PTHR47307">
    <property type="entry name" value="GLUTATHIONE-REGULATED POTASSIUM-EFFLUX SYSTEM ANCILLARY PROTEIN KEFG"/>
    <property type="match status" value="1"/>
</dbReference>
<comment type="caution">
    <text evidence="3">The sequence shown here is derived from an EMBL/GenBank/DDBJ whole genome shotgun (WGS) entry which is preliminary data.</text>
</comment>
<sequence length="171" mass="19814">MKTLVIIAHPNIEHSNFNKAWKNELKKYDVVVHDLYEDYPNGVIDIEREQELLKSHDRIVFQFPLYWYSTPPLLKQWQDDVLTYGFAYGSKGTFLHGKEFMLSISAGSLEEDYQVGGRKQFSISEVVRPLQMMSQLCGFKFMKPFVHYGANTANDSEITLSSKSMVKHILL</sequence>
<dbReference type="InterPro" id="IPR029039">
    <property type="entry name" value="Flavoprotein-like_sf"/>
</dbReference>
<keyword evidence="1" id="KW-0560">Oxidoreductase</keyword>